<dbReference type="InterPro" id="IPR013324">
    <property type="entry name" value="RNA_pol_sigma_r3/r4-like"/>
</dbReference>
<dbReference type="Gene3D" id="1.10.10.10">
    <property type="entry name" value="Winged helix-like DNA-binding domain superfamily/Winged helix DNA-binding domain"/>
    <property type="match status" value="1"/>
</dbReference>
<reference evidence="2 3" key="1">
    <citation type="submission" date="2018-01" db="EMBL/GenBank/DDBJ databases">
        <title>The whole genome sequencing and assembly of Paenibacillus chitinolyticus KCCM 41400 strain.</title>
        <authorList>
            <person name="Kim J.-Y."/>
            <person name="Park M.-K."/>
            <person name="Lee Y.-J."/>
            <person name="Yi H."/>
            <person name="Bahn Y.-S."/>
            <person name="Kim J.F."/>
            <person name="Lee D.-W."/>
        </authorList>
    </citation>
    <scope>NUCLEOTIDE SEQUENCE [LARGE SCALE GENOMIC DNA]</scope>
    <source>
        <strain evidence="2 3">KCCM 41400</strain>
    </source>
</reference>
<dbReference type="OrthoDB" id="2471618at2"/>
<name>A0A410WX85_9BACL</name>
<dbReference type="GeneID" id="95376246"/>
<evidence type="ECO:0000313" key="3">
    <source>
        <dbReference type="Proteomes" id="UP000288943"/>
    </source>
</evidence>
<reference evidence="1 4" key="2">
    <citation type="submission" date="2022-05" db="EMBL/GenBank/DDBJ databases">
        <title>Genome Sequencing of Bee-Associated Microbes.</title>
        <authorList>
            <person name="Dunlap C."/>
        </authorList>
    </citation>
    <scope>NUCLEOTIDE SEQUENCE [LARGE SCALE GENOMIC DNA]</scope>
    <source>
        <strain evidence="1 4">NRRL B-23120</strain>
    </source>
</reference>
<evidence type="ECO:0000313" key="4">
    <source>
        <dbReference type="Proteomes" id="UP001527202"/>
    </source>
</evidence>
<sequence>MSRQSTLVEKYRKEVYRIGWRIQYKARVISNREYAVSDNAYSFTAGSFTESSDSRLDMLALIQSLPSRAGRIVLHELFIQDKTEAQVAKDLNMTQQAVNKWKRKMLRFLSQTKNSSISSG</sequence>
<dbReference type="SUPFAM" id="SSF88659">
    <property type="entry name" value="Sigma3 and sigma4 domains of RNA polymerase sigma factors"/>
    <property type="match status" value="1"/>
</dbReference>
<gene>
    <name evidence="1" type="ORF">M5X16_21595</name>
    <name evidence="2" type="ORF">PC41400_15645</name>
</gene>
<dbReference type="EMBL" id="JAMDMJ010000029">
    <property type="protein sequence ID" value="MCY9598345.1"/>
    <property type="molecule type" value="Genomic_DNA"/>
</dbReference>
<keyword evidence="4" id="KW-1185">Reference proteome</keyword>
<protein>
    <submittedName>
        <fullName evidence="2">Sigma-70 family RNA polymerase sigma factor</fullName>
    </submittedName>
</protein>
<accession>A0A410WX85</accession>
<dbReference type="KEGG" id="pchi:PC41400_15645"/>
<dbReference type="EMBL" id="CP026520">
    <property type="protein sequence ID" value="QAV19035.1"/>
    <property type="molecule type" value="Genomic_DNA"/>
</dbReference>
<dbReference type="AlphaFoldDB" id="A0A410WX85"/>
<dbReference type="RefSeq" id="WP_042225764.1">
    <property type="nucleotide sequence ID" value="NZ_CP026520.1"/>
</dbReference>
<dbReference type="Proteomes" id="UP000288943">
    <property type="component" value="Chromosome"/>
</dbReference>
<dbReference type="Proteomes" id="UP001527202">
    <property type="component" value="Unassembled WGS sequence"/>
</dbReference>
<proteinExistence type="predicted"/>
<organism evidence="2 3">
    <name type="scientific">Paenibacillus chitinolyticus</name>
    <dbReference type="NCBI Taxonomy" id="79263"/>
    <lineage>
        <taxon>Bacteria</taxon>
        <taxon>Bacillati</taxon>
        <taxon>Bacillota</taxon>
        <taxon>Bacilli</taxon>
        <taxon>Bacillales</taxon>
        <taxon>Paenibacillaceae</taxon>
        <taxon>Paenibacillus</taxon>
    </lineage>
</organism>
<evidence type="ECO:0000313" key="1">
    <source>
        <dbReference type="EMBL" id="MCY9598345.1"/>
    </source>
</evidence>
<dbReference type="InterPro" id="IPR036388">
    <property type="entry name" value="WH-like_DNA-bd_sf"/>
</dbReference>
<evidence type="ECO:0000313" key="2">
    <source>
        <dbReference type="EMBL" id="QAV19035.1"/>
    </source>
</evidence>